<gene>
    <name evidence="2" type="ORF">PEPS_17970</name>
</gene>
<name>A0ABM7VEX8_9BACT</name>
<evidence type="ECO:0008006" key="4">
    <source>
        <dbReference type="Google" id="ProtNLM"/>
    </source>
</evidence>
<dbReference type="SUPFAM" id="SSF57938">
    <property type="entry name" value="DnaJ/Hsp40 cysteine-rich domain"/>
    <property type="match status" value="1"/>
</dbReference>
<organism evidence="2 3">
    <name type="scientific">Persicobacter psychrovividus</name>
    <dbReference type="NCBI Taxonomy" id="387638"/>
    <lineage>
        <taxon>Bacteria</taxon>
        <taxon>Pseudomonadati</taxon>
        <taxon>Bacteroidota</taxon>
        <taxon>Cytophagia</taxon>
        <taxon>Cytophagales</taxon>
        <taxon>Persicobacteraceae</taxon>
        <taxon>Persicobacter</taxon>
    </lineage>
</organism>
<evidence type="ECO:0000313" key="3">
    <source>
        <dbReference type="Proteomes" id="UP001354989"/>
    </source>
</evidence>
<reference evidence="2 3" key="1">
    <citation type="submission" date="2021-12" db="EMBL/GenBank/DDBJ databases">
        <title>Genome sequencing of bacteria with rrn-lacking chromosome and rrn-plasmid.</title>
        <authorList>
            <person name="Anda M."/>
            <person name="Iwasaki W."/>
        </authorList>
    </citation>
    <scope>NUCLEOTIDE SEQUENCE [LARGE SCALE GENOMIC DNA]</scope>
    <source>
        <strain evidence="2 3">NBRC 101262</strain>
    </source>
</reference>
<evidence type="ECO:0000313" key="2">
    <source>
        <dbReference type="EMBL" id="BDC99516.1"/>
    </source>
</evidence>
<dbReference type="PANTHER" id="PTHR15852:SF54">
    <property type="entry name" value="PROTEIN SSUH2 HOMOLOG"/>
    <property type="match status" value="1"/>
</dbReference>
<keyword evidence="1" id="KW-0732">Signal</keyword>
<dbReference type="Proteomes" id="UP001354989">
    <property type="component" value="Chromosome"/>
</dbReference>
<keyword evidence="3" id="KW-1185">Reference proteome</keyword>
<sequence>MFSKLKFISFDQSAHPFASILLLMLAWCLFQPTNAQAQYYQGQDYRFSPEVVKWVTLGKQYMDKQDYPNANIAFRRALATKDVLPTDMAYLFAETLYQIDQYKNAQNFVEKYIGLEGEKGHYYPAAIALKQKIQSKLQVIIDCKYCNALGYRLKACAECSGKGTLDQSCPRCHGVGKERCRACQGQGVKITVNQFGLNEYAICQICNNTGFAPCSLCNGAKRVHAACPVCLGSGTVPTQEICDHQPHTH</sequence>
<evidence type="ECO:0000256" key="1">
    <source>
        <dbReference type="SAM" id="SignalP"/>
    </source>
</evidence>
<protein>
    <recommendedName>
        <fullName evidence="4">Molecular chaperone DnaJ</fullName>
    </recommendedName>
</protein>
<feature type="chain" id="PRO_5047121339" description="Molecular chaperone DnaJ" evidence="1">
    <location>
        <begin position="38"/>
        <end position="249"/>
    </location>
</feature>
<proteinExistence type="predicted"/>
<dbReference type="InterPro" id="IPR011990">
    <property type="entry name" value="TPR-like_helical_dom_sf"/>
</dbReference>
<dbReference type="EMBL" id="AP025292">
    <property type="protein sequence ID" value="BDC99516.1"/>
    <property type="molecule type" value="Genomic_DNA"/>
</dbReference>
<feature type="signal peptide" evidence="1">
    <location>
        <begin position="1"/>
        <end position="37"/>
    </location>
</feature>
<dbReference type="InterPro" id="IPR036410">
    <property type="entry name" value="HSP_DnaJ_Cys-rich_dom_sf"/>
</dbReference>
<accession>A0ABM7VEX8</accession>
<dbReference type="SUPFAM" id="SSF48452">
    <property type="entry name" value="TPR-like"/>
    <property type="match status" value="1"/>
</dbReference>
<dbReference type="PANTHER" id="PTHR15852">
    <property type="entry name" value="PLASTID TRANSCRIPTIONALLY ACTIVE PROTEIN"/>
    <property type="match status" value="1"/>
</dbReference>